<evidence type="ECO:0000256" key="1">
    <source>
        <dbReference type="ARBA" id="ARBA00009437"/>
    </source>
</evidence>
<dbReference type="PANTHER" id="PTHR30537:SF5">
    <property type="entry name" value="HTH-TYPE TRANSCRIPTIONAL ACTIVATOR TTDR-RELATED"/>
    <property type="match status" value="1"/>
</dbReference>
<keyword evidence="7" id="KW-1185">Reference proteome</keyword>
<accession>A0A545T7W6</accession>
<dbReference type="InterPro" id="IPR000847">
    <property type="entry name" value="LysR_HTH_N"/>
</dbReference>
<dbReference type="EMBL" id="VHSH01000011">
    <property type="protein sequence ID" value="TQV73255.1"/>
    <property type="molecule type" value="Genomic_DNA"/>
</dbReference>
<dbReference type="Gene3D" id="3.40.190.290">
    <property type="match status" value="1"/>
</dbReference>
<sequence>MKRNQLNDVSVFVEVARSGGFRAAAGRLQIGPGSVSEAIKRFEDHLGARLFERTSRQVALTPAGAKLYELSLPAVTELEKALREIHRDDAVPSGTLRLSAPRSCGAFFLDRMITRFAKAYPRVDVALIYDDRKVDLVGGGIDAAIRSTALLEQDTHAVPIGPTLEMSIIAAPEYLARAGRPETPADITDHDGICYAFGDETRLAPWSFNGPEGAYGVMPKPRFVVNDVTTLLSFSEAGLGLGYVYTKAAEPLIAAGRVVALLEGQTTPQHRYTINYLSKRHMPARLRAFIDLAKATR</sequence>
<dbReference type="InterPro" id="IPR036388">
    <property type="entry name" value="WH-like_DNA-bd_sf"/>
</dbReference>
<proteinExistence type="inferred from homology"/>
<evidence type="ECO:0000259" key="5">
    <source>
        <dbReference type="PROSITE" id="PS50931"/>
    </source>
</evidence>
<dbReference type="SUPFAM" id="SSF46785">
    <property type="entry name" value="Winged helix' DNA-binding domain"/>
    <property type="match status" value="1"/>
</dbReference>
<dbReference type="FunFam" id="1.10.10.10:FF:000001">
    <property type="entry name" value="LysR family transcriptional regulator"/>
    <property type="match status" value="1"/>
</dbReference>
<dbReference type="PANTHER" id="PTHR30537">
    <property type="entry name" value="HTH-TYPE TRANSCRIPTIONAL REGULATOR"/>
    <property type="match status" value="1"/>
</dbReference>
<comment type="similarity">
    <text evidence="1">Belongs to the LysR transcriptional regulatory family.</text>
</comment>
<dbReference type="InterPro" id="IPR058163">
    <property type="entry name" value="LysR-type_TF_proteobact-type"/>
</dbReference>
<dbReference type="GO" id="GO:0003700">
    <property type="term" value="F:DNA-binding transcription factor activity"/>
    <property type="evidence" value="ECO:0007669"/>
    <property type="project" value="InterPro"/>
</dbReference>
<evidence type="ECO:0000313" key="6">
    <source>
        <dbReference type="EMBL" id="TQV73255.1"/>
    </source>
</evidence>
<dbReference type="Pfam" id="PF00126">
    <property type="entry name" value="HTH_1"/>
    <property type="match status" value="1"/>
</dbReference>
<dbReference type="CDD" id="cd08422">
    <property type="entry name" value="PBP2_CrgA_like"/>
    <property type="match status" value="1"/>
</dbReference>
<protein>
    <submittedName>
        <fullName evidence="6">LysR family transcriptional regulator</fullName>
    </submittedName>
</protein>
<dbReference type="GO" id="GO:0003677">
    <property type="term" value="F:DNA binding"/>
    <property type="evidence" value="ECO:0007669"/>
    <property type="project" value="UniProtKB-KW"/>
</dbReference>
<keyword evidence="2" id="KW-0805">Transcription regulation</keyword>
<keyword evidence="3" id="KW-0238">DNA-binding</keyword>
<dbReference type="PROSITE" id="PS50931">
    <property type="entry name" value="HTH_LYSR"/>
    <property type="match status" value="1"/>
</dbReference>
<dbReference type="RefSeq" id="WP_142899155.1">
    <property type="nucleotide sequence ID" value="NZ_ML660062.1"/>
</dbReference>
<keyword evidence="4" id="KW-0804">Transcription</keyword>
<dbReference type="OrthoDB" id="9812435at2"/>
<evidence type="ECO:0000256" key="2">
    <source>
        <dbReference type="ARBA" id="ARBA00023015"/>
    </source>
</evidence>
<dbReference type="Gene3D" id="1.10.10.10">
    <property type="entry name" value="Winged helix-like DNA-binding domain superfamily/Winged helix DNA-binding domain"/>
    <property type="match status" value="1"/>
</dbReference>
<feature type="domain" description="HTH lysR-type" evidence="5">
    <location>
        <begin position="1"/>
        <end position="61"/>
    </location>
</feature>
<dbReference type="Pfam" id="PF03466">
    <property type="entry name" value="LysR_substrate"/>
    <property type="match status" value="1"/>
</dbReference>
<comment type="caution">
    <text evidence="6">The sequence shown here is derived from an EMBL/GenBank/DDBJ whole genome shotgun (WGS) entry which is preliminary data.</text>
</comment>
<name>A0A545T7W6_9PROT</name>
<dbReference type="InterPro" id="IPR036390">
    <property type="entry name" value="WH_DNA-bd_sf"/>
</dbReference>
<organism evidence="6 7">
    <name type="scientific">Denitrobaculum tricleocarpae</name>
    <dbReference type="NCBI Taxonomy" id="2591009"/>
    <lineage>
        <taxon>Bacteria</taxon>
        <taxon>Pseudomonadati</taxon>
        <taxon>Pseudomonadota</taxon>
        <taxon>Alphaproteobacteria</taxon>
        <taxon>Rhodospirillales</taxon>
        <taxon>Rhodospirillaceae</taxon>
        <taxon>Denitrobaculum</taxon>
    </lineage>
</organism>
<reference evidence="6 7" key="1">
    <citation type="submission" date="2019-06" db="EMBL/GenBank/DDBJ databases">
        <title>Whole genome sequence for Rhodospirillaceae sp. R148.</title>
        <authorList>
            <person name="Wang G."/>
        </authorList>
    </citation>
    <scope>NUCLEOTIDE SEQUENCE [LARGE SCALE GENOMIC DNA]</scope>
    <source>
        <strain evidence="6 7">R148</strain>
    </source>
</reference>
<dbReference type="Proteomes" id="UP000315252">
    <property type="component" value="Unassembled WGS sequence"/>
</dbReference>
<dbReference type="SUPFAM" id="SSF53850">
    <property type="entry name" value="Periplasmic binding protein-like II"/>
    <property type="match status" value="1"/>
</dbReference>
<evidence type="ECO:0000256" key="4">
    <source>
        <dbReference type="ARBA" id="ARBA00023163"/>
    </source>
</evidence>
<evidence type="ECO:0000256" key="3">
    <source>
        <dbReference type="ARBA" id="ARBA00023125"/>
    </source>
</evidence>
<gene>
    <name evidence="6" type="ORF">FKG95_24865</name>
</gene>
<dbReference type="AlphaFoldDB" id="A0A545T7W6"/>
<evidence type="ECO:0000313" key="7">
    <source>
        <dbReference type="Proteomes" id="UP000315252"/>
    </source>
</evidence>
<dbReference type="InterPro" id="IPR005119">
    <property type="entry name" value="LysR_subst-bd"/>
</dbReference>